<evidence type="ECO:0000256" key="2">
    <source>
        <dbReference type="ARBA" id="ARBA00005254"/>
    </source>
</evidence>
<dbReference type="NCBIfam" id="NF005699">
    <property type="entry name" value="PRK07509.1"/>
    <property type="match status" value="1"/>
</dbReference>
<gene>
    <name evidence="6" type="primary">fadB_2</name>
    <name evidence="6" type="ORF">POI8812_00903</name>
</gene>
<protein>
    <submittedName>
        <fullName evidence="6">Putative enoyl-CoA hydratase</fullName>
        <ecNumber evidence="6">4.2.1.17</ecNumber>
    </submittedName>
</protein>
<dbReference type="Pfam" id="PF00378">
    <property type="entry name" value="ECH_1"/>
    <property type="match status" value="1"/>
</dbReference>
<reference evidence="6 7" key="1">
    <citation type="submission" date="2018-03" db="EMBL/GenBank/DDBJ databases">
        <authorList>
            <person name="Keele B.F."/>
        </authorList>
    </citation>
    <scope>NUCLEOTIDE SEQUENCE [LARGE SCALE GENOMIC DNA]</scope>
    <source>
        <strain evidence="6 7">CeCT 8812</strain>
    </source>
</reference>
<dbReference type="UniPathway" id="UPA00659"/>
<dbReference type="CDD" id="cd06558">
    <property type="entry name" value="crotonase-like"/>
    <property type="match status" value="1"/>
</dbReference>
<dbReference type="PANTHER" id="PTHR43149">
    <property type="entry name" value="ENOYL-COA HYDRATASE"/>
    <property type="match status" value="1"/>
</dbReference>
<evidence type="ECO:0000313" key="6">
    <source>
        <dbReference type="EMBL" id="SPF28601.1"/>
    </source>
</evidence>
<dbReference type="AlphaFoldDB" id="A0A2R8A8P9"/>
<dbReference type="Proteomes" id="UP000244932">
    <property type="component" value="Unassembled WGS sequence"/>
</dbReference>
<evidence type="ECO:0000313" key="7">
    <source>
        <dbReference type="Proteomes" id="UP000244932"/>
    </source>
</evidence>
<dbReference type="EMBL" id="OMKW01000001">
    <property type="protein sequence ID" value="SPF28601.1"/>
    <property type="molecule type" value="Genomic_DNA"/>
</dbReference>
<dbReference type="InterPro" id="IPR045002">
    <property type="entry name" value="Ech1-like"/>
</dbReference>
<dbReference type="GO" id="GO:0004300">
    <property type="term" value="F:enoyl-CoA hydratase activity"/>
    <property type="evidence" value="ECO:0007669"/>
    <property type="project" value="UniProtKB-EC"/>
</dbReference>
<name>A0A2R8A8P9_9RHOB</name>
<dbReference type="InterPro" id="IPR029045">
    <property type="entry name" value="ClpP/crotonase-like_dom_sf"/>
</dbReference>
<evidence type="ECO:0000256" key="5">
    <source>
        <dbReference type="ARBA" id="ARBA00023235"/>
    </source>
</evidence>
<accession>A0A2R8A8P9</accession>
<keyword evidence="6" id="KW-0456">Lyase</keyword>
<dbReference type="GO" id="GO:0006635">
    <property type="term" value="P:fatty acid beta-oxidation"/>
    <property type="evidence" value="ECO:0007669"/>
    <property type="project" value="UniProtKB-UniPathway"/>
</dbReference>
<comment type="similarity">
    <text evidence="2">Belongs to the enoyl-CoA hydratase/isomerase family.</text>
</comment>
<keyword evidence="3" id="KW-0276">Fatty acid metabolism</keyword>
<keyword evidence="5" id="KW-0413">Isomerase</keyword>
<dbReference type="GO" id="GO:0016853">
    <property type="term" value="F:isomerase activity"/>
    <property type="evidence" value="ECO:0007669"/>
    <property type="project" value="UniProtKB-KW"/>
</dbReference>
<dbReference type="InterPro" id="IPR014748">
    <property type="entry name" value="Enoyl-CoA_hydra_C"/>
</dbReference>
<dbReference type="InterPro" id="IPR001753">
    <property type="entry name" value="Enoyl-CoA_hydra/iso"/>
</dbReference>
<evidence type="ECO:0000256" key="1">
    <source>
        <dbReference type="ARBA" id="ARBA00005005"/>
    </source>
</evidence>
<keyword evidence="7" id="KW-1185">Reference proteome</keyword>
<keyword evidence="4" id="KW-0443">Lipid metabolism</keyword>
<sequence>MSRVSVEISDHIAHVTLTRGDKMNALDPAMLDAIALAGEQVNRDDVRAVVLAGEGRAFCAGLDVASFASVGANPAALLDRTHGRTNLYQQVALVWRDLPMPVIAALHHTCFGGGLQIALGADIRVAAPGTRMSIMEMKWGLVPDMGGMVLLPRLMPGDVMRRLIYTGEVFEAEQALSWGLVTELAEDPLTRAQALAQDIATKSPSAVRTAKALSAIAETADEDAVLMAESRLQADLIGKPHQMEAVMANMQKRAPKFE</sequence>
<dbReference type="EC" id="4.2.1.17" evidence="6"/>
<comment type="pathway">
    <text evidence="1">Lipid metabolism; fatty acid beta-oxidation.</text>
</comment>
<dbReference type="SUPFAM" id="SSF52096">
    <property type="entry name" value="ClpP/crotonase"/>
    <property type="match status" value="1"/>
</dbReference>
<evidence type="ECO:0000256" key="3">
    <source>
        <dbReference type="ARBA" id="ARBA00022832"/>
    </source>
</evidence>
<organism evidence="6 7">
    <name type="scientific">Pontivivens insulae</name>
    <dbReference type="NCBI Taxonomy" id="1639689"/>
    <lineage>
        <taxon>Bacteria</taxon>
        <taxon>Pseudomonadati</taxon>
        <taxon>Pseudomonadota</taxon>
        <taxon>Alphaproteobacteria</taxon>
        <taxon>Rhodobacterales</taxon>
        <taxon>Paracoccaceae</taxon>
        <taxon>Pontivivens</taxon>
    </lineage>
</organism>
<dbReference type="Gene3D" id="3.90.226.10">
    <property type="entry name" value="2-enoyl-CoA Hydratase, Chain A, domain 1"/>
    <property type="match status" value="1"/>
</dbReference>
<dbReference type="RefSeq" id="WP_108781287.1">
    <property type="nucleotide sequence ID" value="NZ_OMKW01000001.1"/>
</dbReference>
<dbReference type="Gene3D" id="1.10.12.10">
    <property type="entry name" value="Lyase 2-enoyl-coa Hydratase, Chain A, domain 2"/>
    <property type="match status" value="1"/>
</dbReference>
<proteinExistence type="inferred from homology"/>
<evidence type="ECO:0000256" key="4">
    <source>
        <dbReference type="ARBA" id="ARBA00023098"/>
    </source>
</evidence>
<dbReference type="OrthoDB" id="9781757at2"/>
<dbReference type="PANTHER" id="PTHR43149:SF1">
    <property type="entry name" value="DELTA(3,5)-DELTA(2,4)-DIENOYL-COA ISOMERASE, MITOCHONDRIAL"/>
    <property type="match status" value="1"/>
</dbReference>